<evidence type="ECO:0000313" key="13">
    <source>
        <dbReference type="Proteomes" id="UP001227230"/>
    </source>
</evidence>
<keyword evidence="13" id="KW-1185">Reference proteome</keyword>
<evidence type="ECO:0000313" key="12">
    <source>
        <dbReference type="EMBL" id="WJZ89214.1"/>
    </source>
</evidence>
<organism evidence="12 13">
    <name type="scientific">Vitis vinifera</name>
    <name type="common">Grape</name>
    <dbReference type="NCBI Taxonomy" id="29760"/>
    <lineage>
        <taxon>Eukaryota</taxon>
        <taxon>Viridiplantae</taxon>
        <taxon>Streptophyta</taxon>
        <taxon>Embryophyta</taxon>
        <taxon>Tracheophyta</taxon>
        <taxon>Spermatophyta</taxon>
        <taxon>Magnoliopsida</taxon>
        <taxon>eudicotyledons</taxon>
        <taxon>Gunneridae</taxon>
        <taxon>Pentapetalae</taxon>
        <taxon>rosids</taxon>
        <taxon>Vitales</taxon>
        <taxon>Vitaceae</taxon>
        <taxon>Viteae</taxon>
        <taxon>Vitis</taxon>
    </lineage>
</organism>
<proteinExistence type="inferred from homology"/>
<evidence type="ECO:0000256" key="3">
    <source>
        <dbReference type="ARBA" id="ARBA00001970"/>
    </source>
</evidence>
<evidence type="ECO:0000256" key="8">
    <source>
        <dbReference type="ARBA" id="ARBA00023002"/>
    </source>
</evidence>
<accession>A0ABY9C3B3</accession>
<evidence type="ECO:0000259" key="11">
    <source>
        <dbReference type="PROSITE" id="PS50873"/>
    </source>
</evidence>
<dbReference type="PROSITE" id="PS50873">
    <property type="entry name" value="PEROXIDASE_4"/>
    <property type="match status" value="1"/>
</dbReference>
<dbReference type="PRINTS" id="PR00461">
    <property type="entry name" value="PLPEROXIDASE"/>
</dbReference>
<name>A0ABY9C3B3_VITVI</name>
<sequence length="160" mass="17619">MVALSGMLSTLSQSFFSSIQYMLTLWAFLECIGSHTIGQSRCLVFRDRIYNDDNIDSSFAESLKSNCPDTDGDDNLSALDDTSPVIFDNGYFKNLVDNKGLLHSDQELFNNGSTDSQVSSYASSATSFYKDFTAAMVKMGNISPLTGTKGQIRVNCRKIN</sequence>
<evidence type="ECO:0000256" key="9">
    <source>
        <dbReference type="ARBA" id="ARBA00023004"/>
    </source>
</evidence>
<protein>
    <recommendedName>
        <fullName evidence="4">peroxidase</fullName>
        <ecNumber evidence="4">1.11.1.7</ecNumber>
    </recommendedName>
</protein>
<evidence type="ECO:0000256" key="10">
    <source>
        <dbReference type="RuleBase" id="RU004241"/>
    </source>
</evidence>
<dbReference type="PANTHER" id="PTHR31388:SF247">
    <property type="entry name" value="PEROXIDASE"/>
    <property type="match status" value="1"/>
</dbReference>
<dbReference type="InterPro" id="IPR002016">
    <property type="entry name" value="Haem_peroxidase"/>
</dbReference>
<comment type="cofactor">
    <cofactor evidence="3">
        <name>heme b</name>
        <dbReference type="ChEBI" id="CHEBI:60344"/>
    </cofactor>
</comment>
<feature type="domain" description="Plant heme peroxidase family profile" evidence="11">
    <location>
        <begin position="1"/>
        <end position="160"/>
    </location>
</feature>
<dbReference type="InterPro" id="IPR000823">
    <property type="entry name" value="Peroxidase_pln"/>
</dbReference>
<dbReference type="Gene3D" id="1.10.520.10">
    <property type="match status" value="1"/>
</dbReference>
<evidence type="ECO:0000256" key="6">
    <source>
        <dbReference type="ARBA" id="ARBA00022617"/>
    </source>
</evidence>
<reference evidence="12 13" key="1">
    <citation type="journal article" date="2023" name="Hortic Res">
        <title>The complete reference genome for grapevine (Vitis vinifera L.) genetics and breeding.</title>
        <authorList>
            <person name="Shi X."/>
            <person name="Cao S."/>
            <person name="Wang X."/>
            <person name="Huang S."/>
            <person name="Wang Y."/>
            <person name="Liu Z."/>
            <person name="Liu W."/>
            <person name="Leng X."/>
            <person name="Peng Y."/>
            <person name="Wang N."/>
            <person name="Wang Y."/>
            <person name="Ma Z."/>
            <person name="Xu X."/>
            <person name="Zhang F."/>
            <person name="Xue H."/>
            <person name="Zhong H."/>
            <person name="Wang Y."/>
            <person name="Zhang K."/>
            <person name="Velt A."/>
            <person name="Avia K."/>
            <person name="Holtgrawe D."/>
            <person name="Grimplet J."/>
            <person name="Matus J.T."/>
            <person name="Ware D."/>
            <person name="Wu X."/>
            <person name="Wang H."/>
            <person name="Liu C."/>
            <person name="Fang Y."/>
            <person name="Rustenholz C."/>
            <person name="Cheng Z."/>
            <person name="Xiao H."/>
            <person name="Zhou Y."/>
        </authorList>
    </citation>
    <scope>NUCLEOTIDE SEQUENCE [LARGE SCALE GENOMIC DNA]</scope>
    <source>
        <strain evidence="13">cv. Pinot noir / PN40024</strain>
        <tissue evidence="12">Leaf</tissue>
    </source>
</reference>
<dbReference type="Proteomes" id="UP001227230">
    <property type="component" value="Chromosome 6"/>
</dbReference>
<dbReference type="InterPro" id="IPR010255">
    <property type="entry name" value="Haem_peroxidase_sf"/>
</dbReference>
<comment type="catalytic activity">
    <reaction evidence="1">
        <text>2 a phenolic donor + H2O2 = 2 a phenolic radical donor + 2 H2O</text>
        <dbReference type="Rhea" id="RHEA:56136"/>
        <dbReference type="ChEBI" id="CHEBI:15377"/>
        <dbReference type="ChEBI" id="CHEBI:16240"/>
        <dbReference type="ChEBI" id="CHEBI:139520"/>
        <dbReference type="ChEBI" id="CHEBI:139521"/>
        <dbReference type="EC" id="1.11.1.7"/>
    </reaction>
</comment>
<gene>
    <name evidence="12" type="ORF">VitviT2T_008443</name>
</gene>
<dbReference type="SUPFAM" id="SSF48113">
    <property type="entry name" value="Heme-dependent peroxidases"/>
    <property type="match status" value="1"/>
</dbReference>
<keyword evidence="6" id="KW-0349">Heme</keyword>
<dbReference type="EC" id="1.11.1.7" evidence="4"/>
<dbReference type="Gene3D" id="1.10.420.10">
    <property type="entry name" value="Peroxidase, domain 2"/>
    <property type="match status" value="1"/>
</dbReference>
<dbReference type="Pfam" id="PF00141">
    <property type="entry name" value="peroxidase"/>
    <property type="match status" value="1"/>
</dbReference>
<dbReference type="PRINTS" id="PR00458">
    <property type="entry name" value="PEROXIDASE"/>
</dbReference>
<evidence type="ECO:0000256" key="4">
    <source>
        <dbReference type="ARBA" id="ARBA00012313"/>
    </source>
</evidence>
<comment type="similarity">
    <text evidence="10">Belongs to the peroxidase family.</text>
</comment>
<comment type="cofactor">
    <cofactor evidence="2">
        <name>Ca(2+)</name>
        <dbReference type="ChEBI" id="CHEBI:29108"/>
    </cofactor>
</comment>
<evidence type="ECO:0000256" key="5">
    <source>
        <dbReference type="ARBA" id="ARBA00022559"/>
    </source>
</evidence>
<evidence type="ECO:0000256" key="2">
    <source>
        <dbReference type="ARBA" id="ARBA00001913"/>
    </source>
</evidence>
<keyword evidence="9" id="KW-0408">Iron</keyword>
<keyword evidence="7" id="KW-0479">Metal-binding</keyword>
<dbReference type="EMBL" id="CP126653">
    <property type="protein sequence ID" value="WJZ89214.1"/>
    <property type="molecule type" value="Genomic_DNA"/>
</dbReference>
<dbReference type="PANTHER" id="PTHR31388">
    <property type="entry name" value="PEROXIDASE 72-RELATED"/>
    <property type="match status" value="1"/>
</dbReference>
<keyword evidence="8" id="KW-0560">Oxidoreductase</keyword>
<evidence type="ECO:0000256" key="1">
    <source>
        <dbReference type="ARBA" id="ARBA00000189"/>
    </source>
</evidence>
<evidence type="ECO:0000256" key="7">
    <source>
        <dbReference type="ARBA" id="ARBA00022723"/>
    </source>
</evidence>
<keyword evidence="5" id="KW-0575">Peroxidase</keyword>